<gene>
    <name evidence="2" type="ORF">POPTR_010G126100</name>
</gene>
<name>A0A2K1YT37_POPTR</name>
<evidence type="ECO:0000256" key="1">
    <source>
        <dbReference type="SAM" id="Phobius"/>
    </source>
</evidence>
<protein>
    <submittedName>
        <fullName evidence="2">Uncharacterized protein</fullName>
    </submittedName>
</protein>
<keyword evidence="1" id="KW-0472">Membrane</keyword>
<dbReference type="Proteomes" id="UP000006729">
    <property type="component" value="Chromosome 10"/>
</dbReference>
<feature type="transmembrane region" description="Helical" evidence="1">
    <location>
        <begin position="28"/>
        <end position="50"/>
    </location>
</feature>
<evidence type="ECO:0000313" key="3">
    <source>
        <dbReference type="Proteomes" id="UP000006729"/>
    </source>
</evidence>
<dbReference type="InParanoid" id="A0A2K1YT37"/>
<accession>A0A2K1YT37</accession>
<sequence length="166" mass="18296">MVLKLNGTIGIPFADYSGFPSYSKAEDVAATFLTLTSNIQALIFLFFYILGLPFGPWPKSQAILSLLAVWAMPPAAALDSLLARWKFLRSHGLNLQPNAWLYGLTLATIQKSLYFQVSRSQSGCHTDTVSTVPSKAPPTSHTYTPSKFELPDGVLRILYANHQPLH</sequence>
<organism evidence="2 3">
    <name type="scientific">Populus trichocarpa</name>
    <name type="common">Western balsam poplar</name>
    <name type="synonym">Populus balsamifera subsp. trichocarpa</name>
    <dbReference type="NCBI Taxonomy" id="3694"/>
    <lineage>
        <taxon>Eukaryota</taxon>
        <taxon>Viridiplantae</taxon>
        <taxon>Streptophyta</taxon>
        <taxon>Embryophyta</taxon>
        <taxon>Tracheophyta</taxon>
        <taxon>Spermatophyta</taxon>
        <taxon>Magnoliopsida</taxon>
        <taxon>eudicotyledons</taxon>
        <taxon>Gunneridae</taxon>
        <taxon>Pentapetalae</taxon>
        <taxon>rosids</taxon>
        <taxon>fabids</taxon>
        <taxon>Malpighiales</taxon>
        <taxon>Salicaceae</taxon>
        <taxon>Saliceae</taxon>
        <taxon>Populus</taxon>
    </lineage>
</organism>
<proteinExistence type="predicted"/>
<reference evidence="2 3" key="1">
    <citation type="journal article" date="2006" name="Science">
        <title>The genome of black cottonwood, Populus trichocarpa (Torr. &amp; Gray).</title>
        <authorList>
            <person name="Tuskan G.A."/>
            <person name="Difazio S."/>
            <person name="Jansson S."/>
            <person name="Bohlmann J."/>
            <person name="Grigoriev I."/>
            <person name="Hellsten U."/>
            <person name="Putnam N."/>
            <person name="Ralph S."/>
            <person name="Rombauts S."/>
            <person name="Salamov A."/>
            <person name="Schein J."/>
            <person name="Sterck L."/>
            <person name="Aerts A."/>
            <person name="Bhalerao R.R."/>
            <person name="Bhalerao R.P."/>
            <person name="Blaudez D."/>
            <person name="Boerjan W."/>
            <person name="Brun A."/>
            <person name="Brunner A."/>
            <person name="Busov V."/>
            <person name="Campbell M."/>
            <person name="Carlson J."/>
            <person name="Chalot M."/>
            <person name="Chapman J."/>
            <person name="Chen G.L."/>
            <person name="Cooper D."/>
            <person name="Coutinho P.M."/>
            <person name="Couturier J."/>
            <person name="Covert S."/>
            <person name="Cronk Q."/>
            <person name="Cunningham R."/>
            <person name="Davis J."/>
            <person name="Degroeve S."/>
            <person name="Dejardin A."/>
            <person name="Depamphilis C."/>
            <person name="Detter J."/>
            <person name="Dirks B."/>
            <person name="Dubchak I."/>
            <person name="Duplessis S."/>
            <person name="Ehlting J."/>
            <person name="Ellis B."/>
            <person name="Gendler K."/>
            <person name="Goodstein D."/>
            <person name="Gribskov M."/>
            <person name="Grimwood J."/>
            <person name="Groover A."/>
            <person name="Gunter L."/>
            <person name="Hamberger B."/>
            <person name="Heinze B."/>
            <person name="Helariutta Y."/>
            <person name="Henrissat B."/>
            <person name="Holligan D."/>
            <person name="Holt R."/>
            <person name="Huang W."/>
            <person name="Islam-Faridi N."/>
            <person name="Jones S."/>
            <person name="Jones-Rhoades M."/>
            <person name="Jorgensen R."/>
            <person name="Joshi C."/>
            <person name="Kangasjarvi J."/>
            <person name="Karlsson J."/>
            <person name="Kelleher C."/>
            <person name="Kirkpatrick R."/>
            <person name="Kirst M."/>
            <person name="Kohler A."/>
            <person name="Kalluri U."/>
            <person name="Larimer F."/>
            <person name="Leebens-Mack J."/>
            <person name="Leple J.C."/>
            <person name="Locascio P."/>
            <person name="Lou Y."/>
            <person name="Lucas S."/>
            <person name="Martin F."/>
            <person name="Montanini B."/>
            <person name="Napoli C."/>
            <person name="Nelson D.R."/>
            <person name="Nelson C."/>
            <person name="Nieminen K."/>
            <person name="Nilsson O."/>
            <person name="Pereda V."/>
            <person name="Peter G."/>
            <person name="Philippe R."/>
            <person name="Pilate G."/>
            <person name="Poliakov A."/>
            <person name="Razumovskaya J."/>
            <person name="Richardson P."/>
            <person name="Rinaldi C."/>
            <person name="Ritland K."/>
            <person name="Rouze P."/>
            <person name="Ryaboy D."/>
            <person name="Schmutz J."/>
            <person name="Schrader J."/>
            <person name="Segerman B."/>
            <person name="Shin H."/>
            <person name="Siddiqui A."/>
            <person name="Sterky F."/>
            <person name="Terry A."/>
            <person name="Tsai C.J."/>
            <person name="Uberbacher E."/>
            <person name="Unneberg P."/>
            <person name="Vahala J."/>
            <person name="Wall K."/>
            <person name="Wessler S."/>
            <person name="Yang G."/>
            <person name="Yin T."/>
            <person name="Douglas C."/>
            <person name="Marra M."/>
            <person name="Sandberg G."/>
            <person name="Van de Peer Y."/>
            <person name="Rokhsar D."/>
        </authorList>
    </citation>
    <scope>NUCLEOTIDE SEQUENCE [LARGE SCALE GENOMIC DNA]</scope>
    <source>
        <strain evidence="3">cv. Nisqually</strain>
    </source>
</reference>
<keyword evidence="3" id="KW-1185">Reference proteome</keyword>
<dbReference type="EMBL" id="CM009299">
    <property type="protein sequence ID" value="PNT16194.1"/>
    <property type="molecule type" value="Genomic_DNA"/>
</dbReference>
<keyword evidence="1" id="KW-0812">Transmembrane</keyword>
<keyword evidence="1" id="KW-1133">Transmembrane helix</keyword>
<feature type="transmembrane region" description="Helical" evidence="1">
    <location>
        <begin position="62"/>
        <end position="82"/>
    </location>
</feature>
<dbReference type="AlphaFoldDB" id="A0A2K1YT37"/>
<evidence type="ECO:0000313" key="2">
    <source>
        <dbReference type="EMBL" id="PNT16194.1"/>
    </source>
</evidence>